<organism evidence="2 3">
    <name type="scientific">Popillia japonica</name>
    <name type="common">Japanese beetle</name>
    <dbReference type="NCBI Taxonomy" id="7064"/>
    <lineage>
        <taxon>Eukaryota</taxon>
        <taxon>Metazoa</taxon>
        <taxon>Ecdysozoa</taxon>
        <taxon>Arthropoda</taxon>
        <taxon>Hexapoda</taxon>
        <taxon>Insecta</taxon>
        <taxon>Pterygota</taxon>
        <taxon>Neoptera</taxon>
        <taxon>Endopterygota</taxon>
        <taxon>Coleoptera</taxon>
        <taxon>Polyphaga</taxon>
        <taxon>Scarabaeiformia</taxon>
        <taxon>Scarabaeidae</taxon>
        <taxon>Rutelinae</taxon>
        <taxon>Popillia</taxon>
    </lineage>
</organism>
<gene>
    <name evidence="2" type="ORF">QE152_g1149</name>
</gene>
<dbReference type="PANTHER" id="PTHR11505">
    <property type="entry name" value="L1 TRANSPOSABLE ELEMENT-RELATED"/>
    <property type="match status" value="1"/>
</dbReference>
<reference evidence="2 3" key="1">
    <citation type="journal article" date="2024" name="BMC Genomics">
        <title>De novo assembly and annotation of Popillia japonica's genome with initial clues to its potential as an invasive pest.</title>
        <authorList>
            <person name="Cucini C."/>
            <person name="Boschi S."/>
            <person name="Funari R."/>
            <person name="Cardaioli E."/>
            <person name="Iannotti N."/>
            <person name="Marturano G."/>
            <person name="Paoli F."/>
            <person name="Bruttini M."/>
            <person name="Carapelli A."/>
            <person name="Frati F."/>
            <person name="Nardi F."/>
        </authorList>
    </citation>
    <scope>NUCLEOTIDE SEQUENCE [LARGE SCALE GENOMIC DNA]</scope>
    <source>
        <strain evidence="2">DMR45628</strain>
    </source>
</reference>
<proteinExistence type="predicted"/>
<comment type="caution">
    <text evidence="2">The sequence shown here is derived from an EMBL/GenBank/DDBJ whole genome shotgun (WGS) entry which is preliminary data.</text>
</comment>
<keyword evidence="1" id="KW-0175">Coiled coil</keyword>
<dbReference type="AlphaFoldDB" id="A0AAW1NCG5"/>
<dbReference type="Proteomes" id="UP001458880">
    <property type="component" value="Unassembled WGS sequence"/>
</dbReference>
<dbReference type="EMBL" id="JASPKY010000006">
    <property type="protein sequence ID" value="KAK9754682.1"/>
    <property type="molecule type" value="Genomic_DNA"/>
</dbReference>
<protein>
    <submittedName>
        <fullName evidence="2">Uncharacterized protein</fullName>
    </submittedName>
</protein>
<dbReference type="Gene3D" id="3.30.70.1820">
    <property type="entry name" value="L1 transposable element, RRM domain"/>
    <property type="match status" value="1"/>
</dbReference>
<sequence>MPTDDRVLRGDAVVLKTVETVLKSEELLQKIGNIIAEKIDQKINQLIKTYEVKLSQLEDKLEKAYATIDSLEHYTRRNSLRIYGLPESVNEDTDASIDSLEHYTRRNSLRIYGLPESVNEDTDASIIKFCKEKMNIEVTKEMIDCSHRLGKEENHTKPLLVKFVSKNIKQEIYKNKRKLKGSKLVIKEDLTKKNIQLMKRVRDKLKTLGTKKGSKLVIKEDLTKKNIQLMKRVRDKLKTLGTNNCSIFTKVNNKIYKINDLFDLSKINLNK</sequence>
<accession>A0AAW1NCG5</accession>
<name>A0AAW1NCG5_POPJA</name>
<feature type="coiled-coil region" evidence="1">
    <location>
        <begin position="40"/>
        <end position="74"/>
    </location>
</feature>
<evidence type="ECO:0000313" key="3">
    <source>
        <dbReference type="Proteomes" id="UP001458880"/>
    </source>
</evidence>
<evidence type="ECO:0000256" key="1">
    <source>
        <dbReference type="SAM" id="Coils"/>
    </source>
</evidence>
<keyword evidence="3" id="KW-1185">Reference proteome</keyword>
<evidence type="ECO:0000313" key="2">
    <source>
        <dbReference type="EMBL" id="KAK9754682.1"/>
    </source>
</evidence>
<dbReference type="InterPro" id="IPR004244">
    <property type="entry name" value="Transposase_22"/>
</dbReference>